<dbReference type="OrthoDB" id="5352492at2759"/>
<accession>A0A397GAD6</accession>
<dbReference type="GeneID" id="38124548"/>
<feature type="domain" description="DUF6603" evidence="1">
    <location>
        <begin position="132"/>
        <end position="197"/>
    </location>
</feature>
<dbReference type="EMBL" id="NKHU02000233">
    <property type="protein sequence ID" value="RHZ47019.1"/>
    <property type="molecule type" value="Genomic_DNA"/>
</dbReference>
<dbReference type="VEuPathDB" id="FungiDB:CDV56_102574"/>
<dbReference type="InterPro" id="IPR046538">
    <property type="entry name" value="DUF6603"/>
</dbReference>
<dbReference type="AlphaFoldDB" id="A0A397GAD6"/>
<dbReference type="STRING" id="41047.A0A397GAD6"/>
<proteinExistence type="predicted"/>
<name>A0A397GAD6_ASPTH</name>
<evidence type="ECO:0000313" key="2">
    <source>
        <dbReference type="EMBL" id="RHZ47019.1"/>
    </source>
</evidence>
<gene>
    <name evidence="2" type="ORF">CDV56_102574</name>
</gene>
<protein>
    <recommendedName>
        <fullName evidence="1">DUF6603 domain-containing protein</fullName>
    </recommendedName>
</protein>
<reference evidence="2" key="1">
    <citation type="submission" date="2018-08" db="EMBL/GenBank/DDBJ databases">
        <title>Draft genome sequence of azole-resistant Aspergillus thermomutatus (Neosartorya pseudofischeri) strain HMR AF 39, isolated from a human nasal aspirate.</title>
        <authorList>
            <person name="Parent-Michaud M."/>
            <person name="Dufresne P.J."/>
            <person name="Fournier E."/>
            <person name="Martineau C."/>
            <person name="Moreira S."/>
            <person name="Perkins V."/>
            <person name="De Repentigny L."/>
            <person name="Dufresne S.F."/>
        </authorList>
    </citation>
    <scope>NUCLEOTIDE SEQUENCE [LARGE SCALE GENOMIC DNA]</scope>
    <source>
        <strain evidence="2">HMR AF 39</strain>
    </source>
</reference>
<keyword evidence="3" id="KW-1185">Reference proteome</keyword>
<evidence type="ECO:0000259" key="1">
    <source>
        <dbReference type="Pfam" id="PF20248"/>
    </source>
</evidence>
<dbReference type="Pfam" id="PF20248">
    <property type="entry name" value="DUF6603"/>
    <property type="match status" value="2"/>
</dbReference>
<sequence length="564" mass="60808">MGRLRTATATTRGRLRWDSPRMSSTQRFTTARTCAQRSPSGLIMLEADVDFLLLDPAHEEETYTASLAYCLLDGPLFTIRYTEIRELIGGFSYNTAIMMPAIAQVVSFPFLRVPPSDGTKGAQAAPHGQWLWNPAVTLGIFGVAAAEMPMGSAVKTRFARLQLALAATVDVNAGILSIDGQLTPASFVLDPHCHLTGVGGYHLRFKAPTQCPSPPRLGISWSFSDAINITGEAYFAITPKVCMGGGRLHVTLSVGPLSAYFDAYIDFLIQYRPFNFETQGGLAVGVRYTLDLWLVSIPIAVDIGATLFLEGPPVAGRVHVDFWVFGFDIKFGALAIRPASFIDLTEFYNLVLQADTTPPALLPGITVDAPPVPWLLSCTSGLIPTPSAGPTGITPRPRTVPGPYVAPSLPLRSHATRSLSQLWGKYQASEDLLDGRSSPTVTLNTHVHLQAPVEQLSIDQIADFSAEKTMGQVAAQTPFPARTTANGRWYAADPAPSAAEQFCNVVGAWELLELGASAAQQAVWQWAALLGRGAIQLKADPPQQLMGRWLSEAYTEAPRLTAVC</sequence>
<evidence type="ECO:0000313" key="3">
    <source>
        <dbReference type="Proteomes" id="UP000215305"/>
    </source>
</evidence>
<dbReference type="RefSeq" id="XP_026611395.1">
    <property type="nucleotide sequence ID" value="XM_026756193.1"/>
</dbReference>
<dbReference type="Proteomes" id="UP000215305">
    <property type="component" value="Unassembled WGS sequence"/>
</dbReference>
<organism evidence="2 3">
    <name type="scientific">Aspergillus thermomutatus</name>
    <name type="common">Neosartorya pseudofischeri</name>
    <dbReference type="NCBI Taxonomy" id="41047"/>
    <lineage>
        <taxon>Eukaryota</taxon>
        <taxon>Fungi</taxon>
        <taxon>Dikarya</taxon>
        <taxon>Ascomycota</taxon>
        <taxon>Pezizomycotina</taxon>
        <taxon>Eurotiomycetes</taxon>
        <taxon>Eurotiomycetidae</taxon>
        <taxon>Eurotiales</taxon>
        <taxon>Aspergillaceae</taxon>
        <taxon>Aspergillus</taxon>
        <taxon>Aspergillus subgen. Fumigati</taxon>
    </lineage>
</organism>
<comment type="caution">
    <text evidence="2">The sequence shown here is derived from an EMBL/GenBank/DDBJ whole genome shotgun (WGS) entry which is preliminary data.</text>
</comment>
<feature type="domain" description="DUF6603" evidence="1">
    <location>
        <begin position="198"/>
        <end position="353"/>
    </location>
</feature>